<dbReference type="Proteomes" id="UP000036356">
    <property type="component" value="Unassembled WGS sequence"/>
</dbReference>
<reference evidence="1 2" key="1">
    <citation type="submission" date="2015-06" db="EMBL/GenBank/DDBJ databases">
        <title>Draft genome of the moderately acidophilic sulfate reducer Candidatus Desulfosporosinus acididurans strain M1.</title>
        <authorList>
            <person name="Poehlein A."/>
            <person name="Petzsch P."/>
            <person name="Johnson B.D."/>
            <person name="Schloemann M."/>
            <person name="Daniel R."/>
            <person name="Muehling M."/>
        </authorList>
    </citation>
    <scope>NUCLEOTIDE SEQUENCE [LARGE SCALE GENOMIC DNA]</scope>
    <source>
        <strain evidence="1 2">M1</strain>
    </source>
</reference>
<keyword evidence="2" id="KW-1185">Reference proteome</keyword>
<protein>
    <submittedName>
        <fullName evidence="1">Uncharacterized protein</fullName>
    </submittedName>
</protein>
<dbReference type="PATRIC" id="fig|476652.3.peg.2210"/>
<evidence type="ECO:0000313" key="1">
    <source>
        <dbReference type="EMBL" id="KLU66096.1"/>
    </source>
</evidence>
<name>A0A0J1IN36_9FIRM</name>
<gene>
    <name evidence="1" type="ORF">DEAC_c21350</name>
</gene>
<dbReference type="AlphaFoldDB" id="A0A0J1IN36"/>
<comment type="caution">
    <text evidence="1">The sequence shown here is derived from an EMBL/GenBank/DDBJ whole genome shotgun (WGS) entry which is preliminary data.</text>
</comment>
<evidence type="ECO:0000313" key="2">
    <source>
        <dbReference type="Proteomes" id="UP000036356"/>
    </source>
</evidence>
<proteinExistence type="predicted"/>
<accession>A0A0J1IN36</accession>
<dbReference type="EMBL" id="LDZY01000006">
    <property type="protein sequence ID" value="KLU66096.1"/>
    <property type="molecule type" value="Genomic_DNA"/>
</dbReference>
<sequence>MSLSKRDRIKDDKKEGTKAFRLIKEETLC</sequence>
<organism evidence="1 2">
    <name type="scientific">Desulfosporosinus acididurans</name>
    <dbReference type="NCBI Taxonomy" id="476652"/>
    <lineage>
        <taxon>Bacteria</taxon>
        <taxon>Bacillati</taxon>
        <taxon>Bacillota</taxon>
        <taxon>Clostridia</taxon>
        <taxon>Eubacteriales</taxon>
        <taxon>Desulfitobacteriaceae</taxon>
        <taxon>Desulfosporosinus</taxon>
    </lineage>
</organism>